<name>A0A559IY55_9BACL</name>
<accession>A0A559IY55</accession>
<dbReference type="AlphaFoldDB" id="A0A559IY55"/>
<comment type="caution">
    <text evidence="1">The sequence shown here is derived from an EMBL/GenBank/DDBJ whole genome shotgun (WGS) entry which is preliminary data.</text>
</comment>
<gene>
    <name evidence="1" type="ORF">FPZ44_05490</name>
</gene>
<evidence type="ECO:0008006" key="3">
    <source>
        <dbReference type="Google" id="ProtNLM"/>
    </source>
</evidence>
<dbReference type="EMBL" id="VNJK01000001">
    <property type="protein sequence ID" value="TVX92556.1"/>
    <property type="molecule type" value="Genomic_DNA"/>
</dbReference>
<proteinExistence type="predicted"/>
<dbReference type="OrthoDB" id="2990703at2"/>
<dbReference type="RefSeq" id="WP_144988131.1">
    <property type="nucleotide sequence ID" value="NZ_VNJK01000001.1"/>
</dbReference>
<evidence type="ECO:0000313" key="2">
    <source>
        <dbReference type="Proteomes" id="UP000318102"/>
    </source>
</evidence>
<protein>
    <recommendedName>
        <fullName evidence="3">Restriction endonuclease type IV Mrr domain-containing protein</fullName>
    </recommendedName>
</protein>
<organism evidence="1 2">
    <name type="scientific">Paenibacillus agilis</name>
    <dbReference type="NCBI Taxonomy" id="3020863"/>
    <lineage>
        <taxon>Bacteria</taxon>
        <taxon>Bacillati</taxon>
        <taxon>Bacillota</taxon>
        <taxon>Bacilli</taxon>
        <taxon>Bacillales</taxon>
        <taxon>Paenibacillaceae</taxon>
        <taxon>Paenibacillus</taxon>
    </lineage>
</organism>
<keyword evidence="2" id="KW-1185">Reference proteome</keyword>
<evidence type="ECO:0000313" key="1">
    <source>
        <dbReference type="EMBL" id="TVX92556.1"/>
    </source>
</evidence>
<dbReference type="Proteomes" id="UP000318102">
    <property type="component" value="Unassembled WGS sequence"/>
</dbReference>
<sequence>MYFPSLIRLREYEFDLQVIEQFDYWLSKLSGEKRKRIRPSRFAVDMGVDFNLANEIFSISTVKLKLFSINYEIYCPDCSHELAFIANSLEQIPSELRCYECEEKFEPIEHIEYIQLTFNLIHKPNPTEPKKRYNGLYDILKPIKPKKSVEFVKEVHDVEPKEPPKVSVSAKDFLSNDLGREEIDNTLFKPRWEEFDQAFERLVNSFDEGVSTEEKGKALEDISCLLLSFITFFRVDPTVHTQSNQIDVTVTLLPYLKLIELPILISMGRRVICECKNEDNNVPSLWVDKLAGGIDKIDHCKTGIIFSRKHFSGDEWKHAKASQIEYARLKKYILSISIEDFEHIKSNRTNFLYYLDDKLEDLEMRILRRERPSG</sequence>
<reference evidence="1 2" key="1">
    <citation type="submission" date="2019-07" db="EMBL/GenBank/DDBJ databases">
        <authorList>
            <person name="Kim J."/>
        </authorList>
    </citation>
    <scope>NUCLEOTIDE SEQUENCE [LARGE SCALE GENOMIC DNA]</scope>
    <source>
        <strain evidence="1 2">N4</strain>
    </source>
</reference>